<protein>
    <submittedName>
        <fullName evidence="2">Uncharacterized protein</fullName>
    </submittedName>
</protein>
<feature type="region of interest" description="Disordered" evidence="1">
    <location>
        <begin position="100"/>
        <end position="119"/>
    </location>
</feature>
<evidence type="ECO:0000256" key="1">
    <source>
        <dbReference type="SAM" id="MobiDB-lite"/>
    </source>
</evidence>
<dbReference type="Proteomes" id="UP000020077">
    <property type="component" value="Unassembled WGS sequence"/>
</dbReference>
<gene>
    <name evidence="2" type="ORF">AW09_003972</name>
</gene>
<comment type="caution">
    <text evidence="2">The sequence shown here is derived from an EMBL/GenBank/DDBJ whole genome shotgun (WGS) entry which is preliminary data.</text>
</comment>
<dbReference type="EMBL" id="JDVG02000629">
    <property type="protein sequence ID" value="KFB70908.1"/>
    <property type="molecule type" value="Genomic_DNA"/>
</dbReference>
<accession>A0A080LRR0</accession>
<dbReference type="AlphaFoldDB" id="A0A080LRR0"/>
<sequence length="126" mass="14061">MRRQTALHIGLAERQTSLPQVTAVGAQDADLPPVEPRQQDQAVETVVLGLLAEQVLEQVDEGSPGRLVIQCRSLRQAHCEVGNVQVTPGQAERLFGEYRQPHVLKDRQNRRQRSRPAATEQLQVLV</sequence>
<organism evidence="2 3">
    <name type="scientific">Candidatus Accumulibacter phosphatis</name>
    <dbReference type="NCBI Taxonomy" id="327160"/>
    <lineage>
        <taxon>Bacteria</taxon>
        <taxon>Pseudomonadati</taxon>
        <taxon>Pseudomonadota</taxon>
        <taxon>Betaproteobacteria</taxon>
        <taxon>Candidatus Accumulibacter</taxon>
    </lineage>
</organism>
<reference evidence="2 3" key="1">
    <citation type="submission" date="2014-02" db="EMBL/GenBank/DDBJ databases">
        <title>Expanding our view of genomic diversity in Candidatus Accumulibacter clades.</title>
        <authorList>
            <person name="Skennerton C.T."/>
            <person name="Barr J.J."/>
            <person name="Slater F.R."/>
            <person name="Bond P.L."/>
            <person name="Tyson G.W."/>
        </authorList>
    </citation>
    <scope>NUCLEOTIDE SEQUENCE [LARGE SCALE GENOMIC DNA]</scope>
    <source>
        <strain evidence="3">BA-91</strain>
    </source>
</reference>
<proteinExistence type="predicted"/>
<evidence type="ECO:0000313" key="2">
    <source>
        <dbReference type="EMBL" id="KFB70908.1"/>
    </source>
</evidence>
<evidence type="ECO:0000313" key="3">
    <source>
        <dbReference type="Proteomes" id="UP000020077"/>
    </source>
</evidence>
<name>A0A080LRR0_9PROT</name>
<feature type="compositionally biased region" description="Basic and acidic residues" evidence="1">
    <location>
        <begin position="100"/>
        <end position="109"/>
    </location>
</feature>